<evidence type="ECO:0000313" key="3">
    <source>
        <dbReference type="Proteomes" id="UP000009326"/>
    </source>
</evidence>
<sequence>MAIDGSDFNQPFNPQSENGMQGKYGQIHVNTLYDVLNKLYLDMFF</sequence>
<gene>
    <name evidence="2" type="ORF">BN52_01885</name>
</gene>
<evidence type="ECO:0000313" key="2">
    <source>
        <dbReference type="EMBL" id="CCI87990.1"/>
    </source>
</evidence>
<dbReference type="AlphaFoldDB" id="I7K2G2"/>
<organism evidence="2 3">
    <name type="scientific">Lactobacillus gigeriorum DSM 23908 = CRBIP 24.85</name>
    <dbReference type="NCBI Taxonomy" id="1423751"/>
    <lineage>
        <taxon>Bacteria</taxon>
        <taxon>Bacillati</taxon>
        <taxon>Bacillota</taxon>
        <taxon>Bacilli</taxon>
        <taxon>Lactobacillales</taxon>
        <taxon>Lactobacillaceae</taxon>
        <taxon>Lactobacillus</taxon>
    </lineage>
</organism>
<feature type="region of interest" description="Disordered" evidence="1">
    <location>
        <begin position="1"/>
        <end position="20"/>
    </location>
</feature>
<comment type="caution">
    <text evidence="2">The sequence shown here is derived from an EMBL/GenBank/DDBJ whole genome shotgun (WGS) entry which is preliminary data.</text>
</comment>
<protein>
    <submittedName>
        <fullName evidence="2">Uncharacterized protein</fullName>
    </submittedName>
</protein>
<accession>I7K2G2</accession>
<reference evidence="2 3" key="1">
    <citation type="submission" date="2012-06" db="EMBL/GenBank/DDBJ databases">
        <title>Draft genome sequence of Lactobacillus gigeriorum CRBIP 24.85T, isolated from chicken crop.</title>
        <authorList>
            <person name="Cousin S."/>
            <person name="Ma L."/>
            <person name="Creno S."/>
            <person name="Clermont D."/>
            <person name="Loux V."/>
            <person name="Bizet C."/>
            <person name="Bouchier C."/>
        </authorList>
    </citation>
    <scope>NUCLEOTIDE SEQUENCE [LARGE SCALE GENOMIC DNA]</scope>
    <source>
        <strain evidence="3">CRBIP 24.85T</strain>
    </source>
</reference>
<dbReference type="Proteomes" id="UP000009326">
    <property type="component" value="Unassembled WGS sequence"/>
</dbReference>
<feature type="compositionally biased region" description="Polar residues" evidence="1">
    <location>
        <begin position="7"/>
        <end position="19"/>
    </location>
</feature>
<name>I7K2G2_9LACO</name>
<proteinExistence type="predicted"/>
<dbReference type="EMBL" id="CAKC01000095">
    <property type="protein sequence ID" value="CCI87990.1"/>
    <property type="molecule type" value="Genomic_DNA"/>
</dbReference>
<evidence type="ECO:0000256" key="1">
    <source>
        <dbReference type="SAM" id="MobiDB-lite"/>
    </source>
</evidence>